<feature type="domain" description="YdhG-like" evidence="1">
    <location>
        <begin position="23"/>
        <end position="126"/>
    </location>
</feature>
<dbReference type="InterPro" id="IPR014922">
    <property type="entry name" value="YdhG-like"/>
</dbReference>
<name>A0A2Z2P170_9GAMM</name>
<organism evidence="2 3">
    <name type="scientific">Granulosicoccus antarcticus IMCC3135</name>
    <dbReference type="NCBI Taxonomy" id="1192854"/>
    <lineage>
        <taxon>Bacteria</taxon>
        <taxon>Pseudomonadati</taxon>
        <taxon>Pseudomonadota</taxon>
        <taxon>Gammaproteobacteria</taxon>
        <taxon>Chromatiales</taxon>
        <taxon>Granulosicoccaceae</taxon>
        <taxon>Granulosicoccus</taxon>
    </lineage>
</organism>
<gene>
    <name evidence="2" type="ORF">IMCC3135_30910</name>
</gene>
<proteinExistence type="predicted"/>
<dbReference type="AlphaFoldDB" id="A0A2Z2P170"/>
<dbReference type="EMBL" id="CP018632">
    <property type="protein sequence ID" value="ASJ76231.1"/>
    <property type="molecule type" value="Genomic_DNA"/>
</dbReference>
<dbReference type="Gene3D" id="3.90.1150.200">
    <property type="match status" value="1"/>
</dbReference>
<keyword evidence="3" id="KW-1185">Reference proteome</keyword>
<evidence type="ECO:0000259" key="1">
    <source>
        <dbReference type="Pfam" id="PF08818"/>
    </source>
</evidence>
<evidence type="ECO:0000313" key="2">
    <source>
        <dbReference type="EMBL" id="ASJ76231.1"/>
    </source>
</evidence>
<dbReference type="Pfam" id="PF08818">
    <property type="entry name" value="DUF1801"/>
    <property type="match status" value="1"/>
</dbReference>
<accession>A0A2Z2P170</accession>
<protein>
    <recommendedName>
        <fullName evidence="1">YdhG-like domain-containing protein</fullName>
    </recommendedName>
</protein>
<dbReference type="KEGG" id="gai:IMCC3135_30910"/>
<dbReference type="RefSeq" id="WP_088921032.1">
    <property type="nucleotide sequence ID" value="NZ_CP018632.1"/>
</dbReference>
<reference evidence="2 3" key="1">
    <citation type="submission" date="2016-12" db="EMBL/GenBank/DDBJ databases">
        <authorList>
            <person name="Song W.-J."/>
            <person name="Kurnit D.M."/>
        </authorList>
    </citation>
    <scope>NUCLEOTIDE SEQUENCE [LARGE SCALE GENOMIC DNA]</scope>
    <source>
        <strain evidence="2 3">IMCC3135</strain>
    </source>
</reference>
<dbReference type="OrthoDB" id="328972at2"/>
<dbReference type="SUPFAM" id="SSF159888">
    <property type="entry name" value="YdhG-like"/>
    <property type="match status" value="1"/>
</dbReference>
<evidence type="ECO:0000313" key="3">
    <source>
        <dbReference type="Proteomes" id="UP000250079"/>
    </source>
</evidence>
<sequence>MKPFTDESVEAAYFSLPHAHQVAALQLREWVHEVAAGLDATGGVKEALKWGQPGYLPVKPKVGSTLRVWRYDDQDVALYFNCQSMLVENFRTLFSDDLRYSKNRAVLFNVSEPMPEALAKDCIRMALYYHYDKK</sequence>
<dbReference type="Proteomes" id="UP000250079">
    <property type="component" value="Chromosome"/>
</dbReference>